<dbReference type="GO" id="GO:0032259">
    <property type="term" value="P:methylation"/>
    <property type="evidence" value="ECO:0007669"/>
    <property type="project" value="UniProtKB-KW"/>
</dbReference>
<keyword evidence="3" id="KW-1185">Reference proteome</keyword>
<feature type="region of interest" description="Disordered" evidence="1">
    <location>
        <begin position="56"/>
        <end position="75"/>
    </location>
</feature>
<name>A0A5A7RCF6_STRAF</name>
<dbReference type="EMBL" id="BKCP01011737">
    <property type="protein sequence ID" value="GER55385.1"/>
    <property type="molecule type" value="Genomic_DNA"/>
</dbReference>
<dbReference type="OrthoDB" id="927501at2759"/>
<feature type="compositionally biased region" description="Basic and acidic residues" evidence="1">
    <location>
        <begin position="56"/>
        <end position="69"/>
    </location>
</feature>
<gene>
    <name evidence="2" type="ORF">STAS_33042</name>
</gene>
<reference evidence="3" key="1">
    <citation type="journal article" date="2019" name="Curr. Biol.">
        <title>Genome Sequence of Striga asiatica Provides Insight into the Evolution of Plant Parasitism.</title>
        <authorList>
            <person name="Yoshida S."/>
            <person name="Kim S."/>
            <person name="Wafula E.K."/>
            <person name="Tanskanen J."/>
            <person name="Kim Y.M."/>
            <person name="Honaas L."/>
            <person name="Yang Z."/>
            <person name="Spallek T."/>
            <person name="Conn C.E."/>
            <person name="Ichihashi Y."/>
            <person name="Cheong K."/>
            <person name="Cui S."/>
            <person name="Der J.P."/>
            <person name="Gundlach H."/>
            <person name="Jiao Y."/>
            <person name="Hori C."/>
            <person name="Ishida J.K."/>
            <person name="Kasahara H."/>
            <person name="Kiba T."/>
            <person name="Kim M.S."/>
            <person name="Koo N."/>
            <person name="Laohavisit A."/>
            <person name="Lee Y.H."/>
            <person name="Lumba S."/>
            <person name="McCourt P."/>
            <person name="Mortimer J.C."/>
            <person name="Mutuku J.M."/>
            <person name="Nomura T."/>
            <person name="Sasaki-Sekimoto Y."/>
            <person name="Seto Y."/>
            <person name="Wang Y."/>
            <person name="Wakatake T."/>
            <person name="Sakakibara H."/>
            <person name="Demura T."/>
            <person name="Yamaguchi S."/>
            <person name="Yoneyama K."/>
            <person name="Manabe R.I."/>
            <person name="Nelson D.C."/>
            <person name="Schulman A.H."/>
            <person name="Timko M.P."/>
            <person name="dePamphilis C.W."/>
            <person name="Choi D."/>
            <person name="Shirasu K."/>
        </authorList>
    </citation>
    <scope>NUCLEOTIDE SEQUENCE [LARGE SCALE GENOMIC DNA]</scope>
    <source>
        <strain evidence="3">cv. UVA1</strain>
    </source>
</reference>
<evidence type="ECO:0000313" key="3">
    <source>
        <dbReference type="Proteomes" id="UP000325081"/>
    </source>
</evidence>
<feature type="region of interest" description="Disordered" evidence="1">
    <location>
        <begin position="94"/>
        <end position="129"/>
    </location>
</feature>
<evidence type="ECO:0000256" key="1">
    <source>
        <dbReference type="SAM" id="MobiDB-lite"/>
    </source>
</evidence>
<keyword evidence="2" id="KW-0489">Methyltransferase</keyword>
<proteinExistence type="predicted"/>
<sequence length="149" mass="17007">MRIRNTCCFSITSPKTTILTVRVFLVKSCQLGDEIHYLHAKSPPPHEPYLLPVTRPQHDSQCESHKVEETNDNPLDHSYPVCLNIVPLRPLAREQLRNNRGKKKSSQDRAQTQGARTRDVPRRQRQGYSALRIRADINDPKVARGCSSV</sequence>
<protein>
    <submittedName>
        <fullName evidence="2">S-adenosyl-L-methionine-dependentmethyltransferases superfamily protein</fullName>
    </submittedName>
</protein>
<comment type="caution">
    <text evidence="2">The sequence shown here is derived from an EMBL/GenBank/DDBJ whole genome shotgun (WGS) entry which is preliminary data.</text>
</comment>
<organism evidence="2 3">
    <name type="scientific">Striga asiatica</name>
    <name type="common">Asiatic witchweed</name>
    <name type="synonym">Buchnera asiatica</name>
    <dbReference type="NCBI Taxonomy" id="4170"/>
    <lineage>
        <taxon>Eukaryota</taxon>
        <taxon>Viridiplantae</taxon>
        <taxon>Streptophyta</taxon>
        <taxon>Embryophyta</taxon>
        <taxon>Tracheophyta</taxon>
        <taxon>Spermatophyta</taxon>
        <taxon>Magnoliopsida</taxon>
        <taxon>eudicotyledons</taxon>
        <taxon>Gunneridae</taxon>
        <taxon>Pentapetalae</taxon>
        <taxon>asterids</taxon>
        <taxon>lamiids</taxon>
        <taxon>Lamiales</taxon>
        <taxon>Orobanchaceae</taxon>
        <taxon>Buchnereae</taxon>
        <taxon>Striga</taxon>
    </lineage>
</organism>
<evidence type="ECO:0000313" key="2">
    <source>
        <dbReference type="EMBL" id="GER55385.1"/>
    </source>
</evidence>
<dbReference type="AlphaFoldDB" id="A0A5A7RCF6"/>
<keyword evidence="2" id="KW-0808">Transferase</keyword>
<dbReference type="Proteomes" id="UP000325081">
    <property type="component" value="Unassembled WGS sequence"/>
</dbReference>
<accession>A0A5A7RCF6</accession>
<dbReference type="GO" id="GO:0008168">
    <property type="term" value="F:methyltransferase activity"/>
    <property type="evidence" value="ECO:0007669"/>
    <property type="project" value="UniProtKB-KW"/>
</dbReference>